<dbReference type="RefSeq" id="WP_105353053.1">
    <property type="nucleotide sequence ID" value="NZ_PUIA01000035.1"/>
</dbReference>
<dbReference type="Gene3D" id="3.40.50.1820">
    <property type="entry name" value="alpha/beta hydrolase"/>
    <property type="match status" value="1"/>
</dbReference>
<sequence>MKSHLYKTAAGRQRLDQWYERFLAKIETPVETRTVPTRFGENQVLVTGPADAPPLVVLHAMRTGAAFLLSELGPLLTKYRVYAPELPGQSVRGLDVRLPLQDESAAFWLADVMDGLSLESANLLGVSWGGFIARLTASHMPHSVPRLALLVPAGIANGSHLTGLMKMAWPMIRYQVRPSEANLQKLLLPLLSTWDDDWGGFIACTIRDLKMDPRIPPVATDEQLKQLTMPVLAIVGEEDISFPGHLVEQRLRSQVPTAEVEVVPGMKHCPPTTPEFRTWLAQRLTAFFG</sequence>
<evidence type="ECO:0000313" key="2">
    <source>
        <dbReference type="EMBL" id="PQO33358.1"/>
    </source>
</evidence>
<dbReference type="EMBL" id="PUIA01000035">
    <property type="protein sequence ID" value="PQO33358.1"/>
    <property type="molecule type" value="Genomic_DNA"/>
</dbReference>
<dbReference type="InterPro" id="IPR029058">
    <property type="entry name" value="AB_hydrolase_fold"/>
</dbReference>
<feature type="domain" description="AB hydrolase-1" evidence="1">
    <location>
        <begin position="53"/>
        <end position="161"/>
    </location>
</feature>
<protein>
    <submittedName>
        <fullName evidence="2">Alpha/beta hydrolase</fullName>
    </submittedName>
</protein>
<comment type="caution">
    <text evidence="2">The sequence shown here is derived from an EMBL/GenBank/DDBJ whole genome shotgun (WGS) entry which is preliminary data.</text>
</comment>
<reference evidence="2 3" key="1">
    <citation type="submission" date="2018-02" db="EMBL/GenBank/DDBJ databases">
        <title>Comparative genomes isolates from brazilian mangrove.</title>
        <authorList>
            <person name="Araujo J.E."/>
            <person name="Taketani R.G."/>
            <person name="Silva M.C.P."/>
            <person name="Loureco M.V."/>
            <person name="Andreote F.D."/>
        </authorList>
    </citation>
    <scope>NUCLEOTIDE SEQUENCE [LARGE SCALE GENOMIC DNA]</scope>
    <source>
        <strain evidence="2 3">HEX-2 MGV</strain>
    </source>
</reference>
<accession>A0A2S8FMD5</accession>
<gene>
    <name evidence="2" type="ORF">C5Y96_10930</name>
</gene>
<dbReference type="InterPro" id="IPR000073">
    <property type="entry name" value="AB_hydrolase_1"/>
</dbReference>
<dbReference type="OrthoDB" id="5495375at2"/>
<name>A0A2S8FMD5_9BACT</name>
<dbReference type="AlphaFoldDB" id="A0A2S8FMD5"/>
<evidence type="ECO:0000313" key="3">
    <source>
        <dbReference type="Proteomes" id="UP000240009"/>
    </source>
</evidence>
<organism evidence="2 3">
    <name type="scientific">Blastopirellula marina</name>
    <dbReference type="NCBI Taxonomy" id="124"/>
    <lineage>
        <taxon>Bacteria</taxon>
        <taxon>Pseudomonadati</taxon>
        <taxon>Planctomycetota</taxon>
        <taxon>Planctomycetia</taxon>
        <taxon>Pirellulales</taxon>
        <taxon>Pirellulaceae</taxon>
        <taxon>Blastopirellula</taxon>
    </lineage>
</organism>
<keyword evidence="2" id="KW-0378">Hydrolase</keyword>
<dbReference type="Proteomes" id="UP000240009">
    <property type="component" value="Unassembled WGS sequence"/>
</dbReference>
<proteinExistence type="predicted"/>
<evidence type="ECO:0000259" key="1">
    <source>
        <dbReference type="Pfam" id="PF00561"/>
    </source>
</evidence>
<dbReference type="Pfam" id="PF00561">
    <property type="entry name" value="Abhydrolase_1"/>
    <property type="match status" value="1"/>
</dbReference>
<dbReference type="SUPFAM" id="SSF53474">
    <property type="entry name" value="alpha/beta-Hydrolases"/>
    <property type="match status" value="1"/>
</dbReference>
<dbReference type="GO" id="GO:0016787">
    <property type="term" value="F:hydrolase activity"/>
    <property type="evidence" value="ECO:0007669"/>
    <property type="project" value="UniProtKB-KW"/>
</dbReference>
<dbReference type="PANTHER" id="PTHR46438">
    <property type="entry name" value="ALPHA/BETA-HYDROLASES SUPERFAMILY PROTEIN"/>
    <property type="match status" value="1"/>
</dbReference>